<protein>
    <recommendedName>
        <fullName evidence="2">Pentapeptide repeat-containing protein</fullName>
    </recommendedName>
</protein>
<organism evidence="1">
    <name type="scientific">OCS116 cluster bacterium</name>
    <dbReference type="NCBI Taxonomy" id="2030921"/>
    <lineage>
        <taxon>Bacteria</taxon>
        <taxon>Pseudomonadati</taxon>
        <taxon>Pseudomonadota</taxon>
        <taxon>Alphaproteobacteria</taxon>
        <taxon>OCS116 cluster</taxon>
    </lineage>
</organism>
<reference evidence="1" key="2">
    <citation type="journal article" date="2018" name="ISME J.">
        <title>A dynamic microbial community with high functional redundancy inhabits the cold, oxic subseafloor aquifer.</title>
        <authorList>
            <person name="Tully B.J."/>
            <person name="Wheat C.G."/>
            <person name="Glazer B.T."/>
            <person name="Huber J.A."/>
        </authorList>
    </citation>
    <scope>NUCLEOTIDE SEQUENCE</scope>
    <source>
        <strain evidence="1">NORP83</strain>
    </source>
</reference>
<dbReference type="Pfam" id="PF00805">
    <property type="entry name" value="Pentapeptide"/>
    <property type="match status" value="1"/>
</dbReference>
<dbReference type="InterPro" id="IPR051082">
    <property type="entry name" value="Pentapeptide-BTB/POZ_domain"/>
</dbReference>
<dbReference type="PANTHER" id="PTHR14136:SF17">
    <property type="entry name" value="BTB_POZ DOMAIN-CONTAINING PROTEIN KCTD9"/>
    <property type="match status" value="1"/>
</dbReference>
<accession>A0A2A4YVA7</accession>
<evidence type="ECO:0008006" key="2">
    <source>
        <dbReference type="Google" id="ProtNLM"/>
    </source>
</evidence>
<dbReference type="PANTHER" id="PTHR14136">
    <property type="entry name" value="BTB_POZ DOMAIN-CONTAINING PROTEIN KCTD9"/>
    <property type="match status" value="1"/>
</dbReference>
<dbReference type="AlphaFoldDB" id="A0A2A4YVA7"/>
<dbReference type="Gene3D" id="2.160.20.80">
    <property type="entry name" value="E3 ubiquitin-protein ligase SopA"/>
    <property type="match status" value="1"/>
</dbReference>
<proteinExistence type="predicted"/>
<comment type="caution">
    <text evidence="1">The sequence shown here is derived from an EMBL/GenBank/DDBJ whole genome shotgun (WGS) entry which is preliminary data.</text>
</comment>
<dbReference type="InterPro" id="IPR001646">
    <property type="entry name" value="5peptide_repeat"/>
</dbReference>
<reference key="1">
    <citation type="submission" date="2017-08" db="EMBL/GenBank/DDBJ databases">
        <title>A dynamic microbial community with high functional redundancy inhabits the cold, oxic subseafloor aquifer.</title>
        <authorList>
            <person name="Tully B.J."/>
            <person name="Wheat C.G."/>
            <person name="Glazer B.T."/>
            <person name="Huber J.A."/>
        </authorList>
    </citation>
    <scope>NUCLEOTIDE SEQUENCE [LARGE SCALE GENOMIC DNA]</scope>
</reference>
<sequence length="448" mass="49648">MANPSYIKLLRQSIKEWNSFRADNTIIPDLSFADLSGINLDGAILNYANFEGSNLSESSFKGAKLHYSNMVGVDFSNSNLEAAQLFATDMSGAVLSGVNFQGADLRNINTQSVTFHQTSVLSQNKGKRINSVDLSSVRNLTQDNLNNMLGDSLTGIPSELKRPEHWPEFDSIFMEAREFSGEEIVEILTQSAAVGGIIENGLVGAADTPINTAPLIKNTFDLSARILAQQSLVKRIIYELSEYGANIDRRVGFELKNYQDAILRDKPNWYELSDTIDSLNYIKADQEINSWNGSLLPNINRLITRNSELQLLIQPEQSLDFEIERELPKIDFESGVANVIRPILQELLNIESENIQVSLLSDSAKIFFDLETRKLDSVFNTNSYLADEVEHNKSIVLKTVKSVGGYIGTVLNSLIYTGSGIAVFGTTVGQGFLTKITAILDKIVQLFL</sequence>
<name>A0A2A4YVA7_9PROT</name>
<gene>
    <name evidence="1" type="ORF">COB13_14325</name>
</gene>
<dbReference type="SUPFAM" id="SSF141571">
    <property type="entry name" value="Pentapeptide repeat-like"/>
    <property type="match status" value="1"/>
</dbReference>
<evidence type="ECO:0000313" key="1">
    <source>
        <dbReference type="EMBL" id="PCI98225.1"/>
    </source>
</evidence>
<dbReference type="EMBL" id="NVUS01000023">
    <property type="protein sequence ID" value="PCI98225.1"/>
    <property type="molecule type" value="Genomic_DNA"/>
</dbReference>